<accession>A0A0D2AQY5</accession>
<dbReference type="VEuPathDB" id="FungiDB:PV09_07066"/>
<protein>
    <submittedName>
        <fullName evidence="3">Uncharacterized protein</fullName>
    </submittedName>
</protein>
<name>A0A0D2AQY5_9PEZI</name>
<proteinExistence type="predicted"/>
<keyword evidence="2" id="KW-0812">Transmembrane</keyword>
<feature type="compositionally biased region" description="Polar residues" evidence="1">
    <location>
        <begin position="1"/>
        <end position="23"/>
    </location>
</feature>
<dbReference type="GeneID" id="27315039"/>
<feature type="region of interest" description="Disordered" evidence="1">
    <location>
        <begin position="1"/>
        <end position="61"/>
    </location>
</feature>
<dbReference type="OrthoDB" id="5421765at2759"/>
<dbReference type="RefSeq" id="XP_016211463.1">
    <property type="nucleotide sequence ID" value="XM_016360786.1"/>
</dbReference>
<dbReference type="Proteomes" id="UP000053259">
    <property type="component" value="Unassembled WGS sequence"/>
</dbReference>
<keyword evidence="2" id="KW-1133">Transmembrane helix</keyword>
<organism evidence="3 4">
    <name type="scientific">Verruconis gallopava</name>
    <dbReference type="NCBI Taxonomy" id="253628"/>
    <lineage>
        <taxon>Eukaryota</taxon>
        <taxon>Fungi</taxon>
        <taxon>Dikarya</taxon>
        <taxon>Ascomycota</taxon>
        <taxon>Pezizomycotina</taxon>
        <taxon>Dothideomycetes</taxon>
        <taxon>Pleosporomycetidae</taxon>
        <taxon>Venturiales</taxon>
        <taxon>Sympoventuriaceae</taxon>
        <taxon>Verruconis</taxon>
    </lineage>
</organism>
<dbReference type="HOGENOM" id="CLU_588214_0_0_1"/>
<evidence type="ECO:0000313" key="3">
    <source>
        <dbReference type="EMBL" id="KIW01594.1"/>
    </source>
</evidence>
<reference evidence="3 4" key="1">
    <citation type="submission" date="2015-01" db="EMBL/GenBank/DDBJ databases">
        <title>The Genome Sequence of Ochroconis gallopava CBS43764.</title>
        <authorList>
            <consortium name="The Broad Institute Genomics Platform"/>
            <person name="Cuomo C."/>
            <person name="de Hoog S."/>
            <person name="Gorbushina A."/>
            <person name="Stielow B."/>
            <person name="Teixiera M."/>
            <person name="Abouelleil A."/>
            <person name="Chapman S.B."/>
            <person name="Priest M."/>
            <person name="Young S.K."/>
            <person name="Wortman J."/>
            <person name="Nusbaum C."/>
            <person name="Birren B."/>
        </authorList>
    </citation>
    <scope>NUCLEOTIDE SEQUENCE [LARGE SCALE GENOMIC DNA]</scope>
    <source>
        <strain evidence="3 4">CBS 43764</strain>
    </source>
</reference>
<evidence type="ECO:0000313" key="4">
    <source>
        <dbReference type="Proteomes" id="UP000053259"/>
    </source>
</evidence>
<sequence>MSSPSVPGNVSSRFTSTSTPPVLSTQTPAQPAASSSAPLNTLTASTTGPEPTDQSMSSSHTGSTNLASAIYFYLATESQITTKIGDSTSIITTDVSVGVPETLSSGSYKYLATTSTSSINGNIITMIPISVGTPFPTNLIKINKGLSAGDSAAIGIGGVILGVILAAAFWFLRFFHKKRRGRNLYSNRGSTGQYEEHRMTNSKAALARASALVPKSSAAVVLYNHIPQPVDDNTIKSGYSKLKSRIDGHVQKFYFSKGGDEKSVIDGFSRAFAGDAPIPSSHHLQSILGDSQSRMRVLQAGIASIVITRMLPDGPPAQSFLPLVFTHAYASFSNNTLDGQVRAAFRGQWRVISACLSQSLYGRDSITEDDPRITNIQEARARADLFLRPLAATNDHESRLRNLEEIMKRAARLGWLIFSQPSEYAADWTDKGRGVVYPALLQLTDENGEAHPSPVVFSPQEPMMQ</sequence>
<feature type="compositionally biased region" description="Polar residues" evidence="1">
    <location>
        <begin position="39"/>
        <end position="61"/>
    </location>
</feature>
<dbReference type="InParanoid" id="A0A0D2AQY5"/>
<keyword evidence="2" id="KW-0472">Membrane</keyword>
<dbReference type="AlphaFoldDB" id="A0A0D2AQY5"/>
<keyword evidence="4" id="KW-1185">Reference proteome</keyword>
<feature type="compositionally biased region" description="Low complexity" evidence="1">
    <location>
        <begin position="24"/>
        <end position="38"/>
    </location>
</feature>
<evidence type="ECO:0000256" key="2">
    <source>
        <dbReference type="SAM" id="Phobius"/>
    </source>
</evidence>
<feature type="transmembrane region" description="Helical" evidence="2">
    <location>
        <begin position="152"/>
        <end position="172"/>
    </location>
</feature>
<gene>
    <name evidence="3" type="ORF">PV09_07066</name>
</gene>
<evidence type="ECO:0000256" key="1">
    <source>
        <dbReference type="SAM" id="MobiDB-lite"/>
    </source>
</evidence>
<dbReference type="EMBL" id="KN847554">
    <property type="protein sequence ID" value="KIW01594.1"/>
    <property type="molecule type" value="Genomic_DNA"/>
</dbReference>